<dbReference type="PANTHER" id="PTHR23507">
    <property type="entry name" value="ZGC:174356"/>
    <property type="match status" value="1"/>
</dbReference>
<dbReference type="GeneID" id="39982384"/>
<keyword evidence="2 5" id="KW-0812">Transmembrane</keyword>
<organism evidence="6 7">
    <name type="scientific">Trypanosoma theileri</name>
    <dbReference type="NCBI Taxonomy" id="67003"/>
    <lineage>
        <taxon>Eukaryota</taxon>
        <taxon>Discoba</taxon>
        <taxon>Euglenozoa</taxon>
        <taxon>Kinetoplastea</taxon>
        <taxon>Metakinetoplastina</taxon>
        <taxon>Trypanosomatida</taxon>
        <taxon>Trypanosomatidae</taxon>
        <taxon>Trypanosoma</taxon>
    </lineage>
</organism>
<sequence length="430" mass="46589">MDNVPRESRLLVYRLCVVWGLVIGCWAVLQVTVPLILKDIVGKSIAPTWQGVFTATTALVGMLGCGITGHYSDHLGRLEFLTPWIFFFFLSSLFVLYGDMARVIYPLWFARFAALSIPATVLQAFISDYMGGHALLESFSYVGATFGISMLSSSLLCGLISWYFSRFATLMFATILSGSAFLLVLATKLPSGSRTVTPLVDSKSDESTALRSSGGVKNSLRIIYRDTLLRNLIIALSILRVGNVNTHMMIVLFVDFRLGWGLPQVSVMTGISAFLSVFFQLIGVRFVISSNIVLPVLFITLAIVPVVAMGYALAMTGFQLYVVTFLGSITTIATTIFNAKIAALASDSGVAGLALGCVGTLQNLLEIGASLFLGRLMSWSFSNRSPTSVMSGLPFLVNGALLTSVVVIVVYSHKRHGIGRTMWEEITSST</sequence>
<dbReference type="VEuPathDB" id="TriTrypDB:TM35_000044100"/>
<dbReference type="GO" id="GO:0022857">
    <property type="term" value="F:transmembrane transporter activity"/>
    <property type="evidence" value="ECO:0007669"/>
    <property type="project" value="TreeGrafter"/>
</dbReference>
<keyword evidence="3 5" id="KW-1133">Transmembrane helix</keyword>
<dbReference type="SUPFAM" id="SSF103473">
    <property type="entry name" value="MFS general substrate transporter"/>
    <property type="match status" value="1"/>
</dbReference>
<evidence type="ECO:0000256" key="1">
    <source>
        <dbReference type="ARBA" id="ARBA00004141"/>
    </source>
</evidence>
<dbReference type="EMBL" id="NBCO01000004">
    <property type="protein sequence ID" value="ORC92196.1"/>
    <property type="molecule type" value="Genomic_DNA"/>
</dbReference>
<name>A0A1X0P5H4_9TRYP</name>
<feature type="transmembrane region" description="Helical" evidence="5">
    <location>
        <begin position="393"/>
        <end position="412"/>
    </location>
</feature>
<dbReference type="Gene3D" id="1.20.1250.20">
    <property type="entry name" value="MFS general substrate transporter like domains"/>
    <property type="match status" value="1"/>
</dbReference>
<evidence type="ECO:0000256" key="5">
    <source>
        <dbReference type="SAM" id="Phobius"/>
    </source>
</evidence>
<dbReference type="OrthoDB" id="246221at2759"/>
<feature type="transmembrane region" description="Helical" evidence="5">
    <location>
        <begin position="49"/>
        <end position="68"/>
    </location>
</feature>
<keyword evidence="4 5" id="KW-0472">Membrane</keyword>
<evidence type="ECO:0000313" key="6">
    <source>
        <dbReference type="EMBL" id="ORC92196.1"/>
    </source>
</evidence>
<feature type="transmembrane region" description="Helical" evidence="5">
    <location>
        <begin position="138"/>
        <end position="161"/>
    </location>
</feature>
<comment type="subcellular location">
    <subcellularLocation>
        <location evidence="1">Membrane</location>
        <topology evidence="1">Multi-pass membrane protein</topology>
    </subcellularLocation>
</comment>
<evidence type="ECO:0000256" key="2">
    <source>
        <dbReference type="ARBA" id="ARBA00022692"/>
    </source>
</evidence>
<dbReference type="RefSeq" id="XP_028886262.1">
    <property type="nucleotide sequence ID" value="XM_029022604.1"/>
</dbReference>
<feature type="transmembrane region" description="Helical" evidence="5">
    <location>
        <begin position="12"/>
        <end position="37"/>
    </location>
</feature>
<feature type="transmembrane region" description="Helical" evidence="5">
    <location>
        <begin position="351"/>
        <end position="373"/>
    </location>
</feature>
<feature type="transmembrane region" description="Helical" evidence="5">
    <location>
        <begin position="320"/>
        <end position="339"/>
    </location>
</feature>
<feature type="transmembrane region" description="Helical" evidence="5">
    <location>
        <begin position="80"/>
        <end position="97"/>
    </location>
</feature>
<feature type="transmembrane region" description="Helical" evidence="5">
    <location>
        <begin position="103"/>
        <end position="126"/>
    </location>
</feature>
<accession>A0A1X0P5H4</accession>
<keyword evidence="7" id="KW-1185">Reference proteome</keyword>
<evidence type="ECO:0000256" key="3">
    <source>
        <dbReference type="ARBA" id="ARBA00022989"/>
    </source>
</evidence>
<evidence type="ECO:0000256" key="4">
    <source>
        <dbReference type="ARBA" id="ARBA00023136"/>
    </source>
</evidence>
<feature type="transmembrane region" description="Helical" evidence="5">
    <location>
        <begin position="293"/>
        <end position="314"/>
    </location>
</feature>
<comment type="caution">
    <text evidence="6">The sequence shown here is derived from an EMBL/GenBank/DDBJ whole genome shotgun (WGS) entry which is preliminary data.</text>
</comment>
<feature type="transmembrane region" description="Helical" evidence="5">
    <location>
        <begin position="232"/>
        <end position="254"/>
    </location>
</feature>
<protein>
    <submittedName>
        <fullName evidence="6">Transporter</fullName>
    </submittedName>
</protein>
<dbReference type="InterPro" id="IPR036259">
    <property type="entry name" value="MFS_trans_sf"/>
</dbReference>
<dbReference type="Proteomes" id="UP000192257">
    <property type="component" value="Unassembled WGS sequence"/>
</dbReference>
<gene>
    <name evidence="6" type="ORF">TM35_000044100</name>
</gene>
<feature type="transmembrane region" description="Helical" evidence="5">
    <location>
        <begin position="260"/>
        <end position="281"/>
    </location>
</feature>
<proteinExistence type="predicted"/>
<reference evidence="6 7" key="1">
    <citation type="submission" date="2017-03" db="EMBL/GenBank/DDBJ databases">
        <title>An alternative strategy for trypanosome survival in the mammalian bloodstream revealed through genome and transcriptome analysis of the ubiquitous bovine parasite Trypanosoma (Megatrypanum) theileri.</title>
        <authorList>
            <person name="Kelly S."/>
            <person name="Ivens A."/>
            <person name="Mott A."/>
            <person name="O'Neill E."/>
            <person name="Emms D."/>
            <person name="Macleod O."/>
            <person name="Voorheis P."/>
            <person name="Matthews J."/>
            <person name="Matthews K."/>
            <person name="Carrington M."/>
        </authorList>
    </citation>
    <scope>NUCLEOTIDE SEQUENCE [LARGE SCALE GENOMIC DNA]</scope>
    <source>
        <strain evidence="6">Edinburgh</strain>
    </source>
</reference>
<dbReference type="PROSITE" id="PS51257">
    <property type="entry name" value="PROKAR_LIPOPROTEIN"/>
    <property type="match status" value="1"/>
</dbReference>
<dbReference type="AlphaFoldDB" id="A0A1X0P5H4"/>
<evidence type="ECO:0000313" key="7">
    <source>
        <dbReference type="Proteomes" id="UP000192257"/>
    </source>
</evidence>
<dbReference type="PANTHER" id="PTHR23507:SF1">
    <property type="entry name" value="FI18259P1-RELATED"/>
    <property type="match status" value="1"/>
</dbReference>
<dbReference type="GO" id="GO:0016020">
    <property type="term" value="C:membrane"/>
    <property type="evidence" value="ECO:0007669"/>
    <property type="project" value="UniProtKB-SubCell"/>
</dbReference>